<dbReference type="AlphaFoldDB" id="A0A1S8LPG6"/>
<organism evidence="1 2">
    <name type="scientific">Clostridium felsineum</name>
    <dbReference type="NCBI Taxonomy" id="36839"/>
    <lineage>
        <taxon>Bacteria</taxon>
        <taxon>Bacillati</taxon>
        <taxon>Bacillota</taxon>
        <taxon>Clostridia</taxon>
        <taxon>Eubacteriales</taxon>
        <taxon>Clostridiaceae</taxon>
        <taxon>Clostridium</taxon>
    </lineage>
</organism>
<proteinExistence type="predicted"/>
<keyword evidence="2" id="KW-1185">Reference proteome</keyword>
<protein>
    <submittedName>
        <fullName evidence="1">Uncharacterized protein</fullName>
    </submittedName>
</protein>
<evidence type="ECO:0000313" key="2">
    <source>
        <dbReference type="Proteomes" id="UP000190951"/>
    </source>
</evidence>
<gene>
    <name evidence="1" type="ORF">CROST_006160</name>
</gene>
<accession>A0A1S8LPG6</accession>
<evidence type="ECO:0000313" key="1">
    <source>
        <dbReference type="EMBL" id="URZ09908.1"/>
    </source>
</evidence>
<reference evidence="1 2" key="1">
    <citation type="submission" date="2022-04" db="EMBL/GenBank/DDBJ databases">
        <title>Genome sequence of C. roseum typestrain.</title>
        <authorList>
            <person name="Poehlein A."/>
            <person name="Schoch T."/>
            <person name="Duerre P."/>
            <person name="Daniel R."/>
        </authorList>
    </citation>
    <scope>NUCLEOTIDE SEQUENCE [LARGE SCALE GENOMIC DNA]</scope>
    <source>
        <strain evidence="1 2">DSM 7320</strain>
    </source>
</reference>
<dbReference type="Proteomes" id="UP000190951">
    <property type="component" value="Chromosome"/>
</dbReference>
<dbReference type="KEGG" id="crw:CROST_006160"/>
<name>A0A1S8LPG6_9CLOT</name>
<sequence length="49" mass="5595">MLPKKYKFILILILCAVVFISTLTLNTTGMHSQLAAEPTRPWNIAKFIF</sequence>
<dbReference type="EMBL" id="CP096983">
    <property type="protein sequence ID" value="URZ09908.1"/>
    <property type="molecule type" value="Genomic_DNA"/>
</dbReference>